<dbReference type="EMBL" id="FTOO01000014">
    <property type="protein sequence ID" value="SIT11279.1"/>
    <property type="molecule type" value="Genomic_DNA"/>
</dbReference>
<sequence>MKSLSQRSRYTSCYNGNTEVFIVEKKDIHQQAVILGDEFRFLLNEDDAIYDETFGHLLESDERASRANLSDEGSVQ</sequence>
<keyword evidence="2" id="KW-1185">Reference proteome</keyword>
<gene>
    <name evidence="1" type="ORF">SAMN05421799_11458</name>
</gene>
<evidence type="ECO:0000313" key="1">
    <source>
        <dbReference type="EMBL" id="SIT11279.1"/>
    </source>
</evidence>
<organism evidence="1 2">
    <name type="scientific">Alicyclobacillus vulcanalis</name>
    <dbReference type="NCBI Taxonomy" id="252246"/>
    <lineage>
        <taxon>Bacteria</taxon>
        <taxon>Bacillati</taxon>
        <taxon>Bacillota</taxon>
        <taxon>Bacilli</taxon>
        <taxon>Bacillales</taxon>
        <taxon>Alicyclobacillaceae</taxon>
        <taxon>Alicyclobacillus</taxon>
    </lineage>
</organism>
<proteinExistence type="predicted"/>
<reference evidence="2" key="1">
    <citation type="submission" date="2017-01" db="EMBL/GenBank/DDBJ databases">
        <authorList>
            <person name="Varghese N."/>
            <person name="Submissions S."/>
        </authorList>
    </citation>
    <scope>NUCLEOTIDE SEQUENCE [LARGE SCALE GENOMIC DNA]</scope>
    <source>
        <strain evidence="2">DSM 16176</strain>
    </source>
</reference>
<dbReference type="AlphaFoldDB" id="A0A1N7PLM5"/>
<protein>
    <submittedName>
        <fullName evidence="1">Uncharacterized protein</fullName>
    </submittedName>
</protein>
<dbReference type="Proteomes" id="UP000186156">
    <property type="component" value="Unassembled WGS sequence"/>
</dbReference>
<name>A0A1N7PLM5_9BACL</name>
<accession>A0A1N7PLM5</accession>
<evidence type="ECO:0000313" key="2">
    <source>
        <dbReference type="Proteomes" id="UP000186156"/>
    </source>
</evidence>